<sequence length="440" mass="46254">MPPSQPSSDQSLLDRLNALKPTSVTIGKPANPASAVGPGTQPESREDALTARLRSLRTQASSSSSSSRGEGDLQTESRARLSGRPDPVVYGHGGTAAPPSVGHGHPTSKPPSAFPKEYRSLSLKDKPSYQIAHSQEAEDEAAVDGLLEALADEDFDLDAAEEYVEPPPELGPGAETTRVSNLLDSLRKDSGSSTSKGLNTPAGESDDDSDGEQMTRAVESVLSQIRDEIRSLPPPAATPPAKDDDNVPAKHRGSDGGAENAEVGPGTGPQNASKDGDGNGNGDGDEDGDGNGNGDGEEPSFTLPAVPSQLPEGAPTITTHNDEDDFEKDISARLASLRGLGSLDDALGLPSAPTFRPQDYDPSSSHGGRGSLLRPSGRYTDEDQKTWCVACLEDATVRCAGCDGDVYCARCWKEMHVGPSAGFEERGHQWERLERRTAPR</sequence>
<dbReference type="Proteomes" id="UP001303647">
    <property type="component" value="Unassembled WGS sequence"/>
</dbReference>
<dbReference type="PANTHER" id="PTHR46603">
    <property type="entry name" value="ABSCISSION/NOCUT CHECKPOINT REGULATOR"/>
    <property type="match status" value="1"/>
</dbReference>
<protein>
    <recommendedName>
        <fullName evidence="4">Abscission/NoCut checkpoint regulator</fullName>
    </recommendedName>
</protein>
<gene>
    <name evidence="2" type="ORF">C7999DRAFT_15931</name>
</gene>
<dbReference type="InterPro" id="IPR044553">
    <property type="entry name" value="Bbox1_ANCHR"/>
</dbReference>
<organism evidence="2 3">
    <name type="scientific">Corynascus novoguineensis</name>
    <dbReference type="NCBI Taxonomy" id="1126955"/>
    <lineage>
        <taxon>Eukaryota</taxon>
        <taxon>Fungi</taxon>
        <taxon>Dikarya</taxon>
        <taxon>Ascomycota</taxon>
        <taxon>Pezizomycotina</taxon>
        <taxon>Sordariomycetes</taxon>
        <taxon>Sordariomycetidae</taxon>
        <taxon>Sordariales</taxon>
        <taxon>Chaetomiaceae</taxon>
        <taxon>Corynascus</taxon>
    </lineage>
</organism>
<reference evidence="2" key="2">
    <citation type="submission" date="2023-05" db="EMBL/GenBank/DDBJ databases">
        <authorList>
            <consortium name="Lawrence Berkeley National Laboratory"/>
            <person name="Steindorff A."/>
            <person name="Hensen N."/>
            <person name="Bonometti L."/>
            <person name="Westerberg I."/>
            <person name="Brannstrom I.O."/>
            <person name="Guillou S."/>
            <person name="Cros-Aarteil S."/>
            <person name="Calhoun S."/>
            <person name="Haridas S."/>
            <person name="Kuo A."/>
            <person name="Mondo S."/>
            <person name="Pangilinan J."/>
            <person name="Riley R."/>
            <person name="Labutti K."/>
            <person name="Andreopoulos B."/>
            <person name="Lipzen A."/>
            <person name="Chen C."/>
            <person name="Yanf M."/>
            <person name="Daum C."/>
            <person name="Ng V."/>
            <person name="Clum A."/>
            <person name="Ohm R."/>
            <person name="Martin F."/>
            <person name="Silar P."/>
            <person name="Natvig D."/>
            <person name="Lalanne C."/>
            <person name="Gautier V."/>
            <person name="Ament-Velasquez S.L."/>
            <person name="Kruys A."/>
            <person name="Hutchinson M.I."/>
            <person name="Powell A.J."/>
            <person name="Barry K."/>
            <person name="Miller A.N."/>
            <person name="Grigoriev I.V."/>
            <person name="Debuchy R."/>
            <person name="Gladieux P."/>
            <person name="Thoren M.H."/>
            <person name="Johannesson H."/>
        </authorList>
    </citation>
    <scope>NUCLEOTIDE SEQUENCE</scope>
    <source>
        <strain evidence="2">CBS 359.72</strain>
    </source>
</reference>
<dbReference type="SUPFAM" id="SSF57845">
    <property type="entry name" value="B-box zinc-binding domain"/>
    <property type="match status" value="1"/>
</dbReference>
<dbReference type="AlphaFoldDB" id="A0AAN7HNB2"/>
<feature type="compositionally biased region" description="Low complexity" evidence="1">
    <location>
        <begin position="1"/>
        <end position="14"/>
    </location>
</feature>
<dbReference type="PANTHER" id="PTHR46603:SF1">
    <property type="entry name" value="ABSCISSION_NOCUT CHECKPOINT REGULATOR"/>
    <property type="match status" value="1"/>
</dbReference>
<dbReference type="EMBL" id="MU857687">
    <property type="protein sequence ID" value="KAK4245914.1"/>
    <property type="molecule type" value="Genomic_DNA"/>
</dbReference>
<keyword evidence="3" id="KW-1185">Reference proteome</keyword>
<feature type="compositionally biased region" description="Basic and acidic residues" evidence="1">
    <location>
        <begin position="69"/>
        <end position="79"/>
    </location>
</feature>
<evidence type="ECO:0008006" key="4">
    <source>
        <dbReference type="Google" id="ProtNLM"/>
    </source>
</evidence>
<name>A0AAN7HNB2_9PEZI</name>
<dbReference type="Pfam" id="PF22586">
    <property type="entry name" value="ANCHR-like_BBOX"/>
    <property type="match status" value="1"/>
</dbReference>
<evidence type="ECO:0000313" key="3">
    <source>
        <dbReference type="Proteomes" id="UP001303647"/>
    </source>
</evidence>
<feature type="region of interest" description="Disordered" evidence="1">
    <location>
        <begin position="1"/>
        <end position="140"/>
    </location>
</feature>
<feature type="compositionally biased region" description="Basic and acidic residues" evidence="1">
    <location>
        <begin position="116"/>
        <end position="127"/>
    </location>
</feature>
<feature type="compositionally biased region" description="Low complexity" evidence="1">
    <location>
        <begin position="362"/>
        <end position="378"/>
    </location>
</feature>
<evidence type="ECO:0000313" key="2">
    <source>
        <dbReference type="EMBL" id="KAK4245914.1"/>
    </source>
</evidence>
<accession>A0AAN7HNB2</accession>
<feature type="compositionally biased region" description="Acidic residues" evidence="1">
    <location>
        <begin position="152"/>
        <end position="164"/>
    </location>
</feature>
<evidence type="ECO:0000256" key="1">
    <source>
        <dbReference type="SAM" id="MobiDB-lite"/>
    </source>
</evidence>
<feature type="region of interest" description="Disordered" evidence="1">
    <location>
        <begin position="152"/>
        <end position="325"/>
    </location>
</feature>
<feature type="region of interest" description="Disordered" evidence="1">
    <location>
        <begin position="342"/>
        <end position="378"/>
    </location>
</feature>
<proteinExistence type="predicted"/>
<comment type="caution">
    <text evidence="2">The sequence shown here is derived from an EMBL/GenBank/DDBJ whole genome shotgun (WGS) entry which is preliminary data.</text>
</comment>
<feature type="compositionally biased region" description="Basic and acidic residues" evidence="1">
    <location>
        <begin position="241"/>
        <end position="254"/>
    </location>
</feature>
<dbReference type="CDD" id="cd19817">
    <property type="entry name" value="Bbox1_ANCHR-like"/>
    <property type="match status" value="1"/>
</dbReference>
<reference evidence="2" key="1">
    <citation type="journal article" date="2023" name="Mol. Phylogenet. Evol.">
        <title>Genome-scale phylogeny and comparative genomics of the fungal order Sordariales.</title>
        <authorList>
            <person name="Hensen N."/>
            <person name="Bonometti L."/>
            <person name="Westerberg I."/>
            <person name="Brannstrom I.O."/>
            <person name="Guillou S."/>
            <person name="Cros-Aarteil S."/>
            <person name="Calhoun S."/>
            <person name="Haridas S."/>
            <person name="Kuo A."/>
            <person name="Mondo S."/>
            <person name="Pangilinan J."/>
            <person name="Riley R."/>
            <person name="LaButti K."/>
            <person name="Andreopoulos B."/>
            <person name="Lipzen A."/>
            <person name="Chen C."/>
            <person name="Yan M."/>
            <person name="Daum C."/>
            <person name="Ng V."/>
            <person name="Clum A."/>
            <person name="Steindorff A."/>
            <person name="Ohm R.A."/>
            <person name="Martin F."/>
            <person name="Silar P."/>
            <person name="Natvig D.O."/>
            <person name="Lalanne C."/>
            <person name="Gautier V."/>
            <person name="Ament-Velasquez S.L."/>
            <person name="Kruys A."/>
            <person name="Hutchinson M.I."/>
            <person name="Powell A.J."/>
            <person name="Barry K."/>
            <person name="Miller A.N."/>
            <person name="Grigoriev I.V."/>
            <person name="Debuchy R."/>
            <person name="Gladieux P."/>
            <person name="Hiltunen Thoren M."/>
            <person name="Johannesson H."/>
        </authorList>
    </citation>
    <scope>NUCLEOTIDE SEQUENCE</scope>
    <source>
        <strain evidence="2">CBS 359.72</strain>
    </source>
</reference>